<gene>
    <name evidence="2" type="ORF">PGLA2088_LOCUS530</name>
</gene>
<accession>A0A813GIX7</accession>
<comment type="caution">
    <text evidence="2">The sequence shown here is derived from an EMBL/GenBank/DDBJ whole genome shotgun (WGS) entry which is preliminary data.</text>
</comment>
<evidence type="ECO:0000256" key="1">
    <source>
        <dbReference type="SAM" id="MobiDB-lite"/>
    </source>
</evidence>
<feature type="region of interest" description="Disordered" evidence="1">
    <location>
        <begin position="186"/>
        <end position="205"/>
    </location>
</feature>
<dbReference type="EMBL" id="CAJNNW010000358">
    <property type="protein sequence ID" value="CAE8627046.1"/>
    <property type="molecule type" value="Genomic_DNA"/>
</dbReference>
<evidence type="ECO:0000313" key="2">
    <source>
        <dbReference type="EMBL" id="CAE8627046.1"/>
    </source>
</evidence>
<protein>
    <submittedName>
        <fullName evidence="2">Uncharacterized protein</fullName>
    </submittedName>
</protein>
<feature type="compositionally biased region" description="Polar residues" evidence="1">
    <location>
        <begin position="154"/>
        <end position="169"/>
    </location>
</feature>
<feature type="compositionally biased region" description="Low complexity" evidence="1">
    <location>
        <begin position="34"/>
        <end position="66"/>
    </location>
</feature>
<reference evidence="2" key="1">
    <citation type="submission" date="2021-02" db="EMBL/GenBank/DDBJ databases">
        <authorList>
            <person name="Dougan E. K."/>
            <person name="Rhodes N."/>
            <person name="Thang M."/>
            <person name="Chan C."/>
        </authorList>
    </citation>
    <scope>NUCLEOTIDE SEQUENCE</scope>
</reference>
<evidence type="ECO:0000313" key="3">
    <source>
        <dbReference type="Proteomes" id="UP000626109"/>
    </source>
</evidence>
<feature type="region of interest" description="Disordered" evidence="1">
    <location>
        <begin position="1"/>
        <end position="126"/>
    </location>
</feature>
<feature type="region of interest" description="Disordered" evidence="1">
    <location>
        <begin position="154"/>
        <end position="175"/>
    </location>
</feature>
<dbReference type="Proteomes" id="UP000626109">
    <property type="component" value="Unassembled WGS sequence"/>
</dbReference>
<feature type="compositionally biased region" description="Low complexity" evidence="1">
    <location>
        <begin position="84"/>
        <end position="108"/>
    </location>
</feature>
<dbReference type="AlphaFoldDB" id="A0A813GIX7"/>
<sequence>AGNPALLDSRGFFHGRPATNVQGSGAAASRPWCPSSQASATSSGTGPSAADSFGASAYAGAASSAAPGTLGPSRSLHGSRREGASGSLSGTGRRTGSSALLMAGASASVSRHRGPGGLGAPTSPSSAPRVAAALAALMGVASSLGGPRADTAMLSTSRRGPSFCTSVSPQDAGASRNTDWLCHMASALKGPSPQRRRGQRFERTE</sequence>
<organism evidence="2 3">
    <name type="scientific">Polarella glacialis</name>
    <name type="common">Dinoflagellate</name>
    <dbReference type="NCBI Taxonomy" id="89957"/>
    <lineage>
        <taxon>Eukaryota</taxon>
        <taxon>Sar</taxon>
        <taxon>Alveolata</taxon>
        <taxon>Dinophyceae</taxon>
        <taxon>Suessiales</taxon>
        <taxon>Suessiaceae</taxon>
        <taxon>Polarella</taxon>
    </lineage>
</organism>
<proteinExistence type="predicted"/>
<feature type="non-terminal residue" evidence="2">
    <location>
        <position position="1"/>
    </location>
</feature>
<name>A0A813GIX7_POLGL</name>